<evidence type="ECO:0000259" key="2">
    <source>
        <dbReference type="Pfam" id="PF04892"/>
    </source>
</evidence>
<evidence type="ECO:0000313" key="4">
    <source>
        <dbReference type="Proteomes" id="UP000523955"/>
    </source>
</evidence>
<feature type="transmembrane region" description="Helical" evidence="1">
    <location>
        <begin position="85"/>
        <end position="103"/>
    </location>
</feature>
<feature type="transmembrane region" description="Helical" evidence="1">
    <location>
        <begin position="59"/>
        <end position="78"/>
    </location>
</feature>
<dbReference type="RefSeq" id="WP_185253535.1">
    <property type="nucleotide sequence ID" value="NZ_JACKXE010000001.1"/>
</dbReference>
<protein>
    <submittedName>
        <fullName evidence="3">VanZ family protein</fullName>
    </submittedName>
</protein>
<keyword evidence="4" id="KW-1185">Reference proteome</keyword>
<keyword evidence="1" id="KW-0472">Membrane</keyword>
<dbReference type="PANTHER" id="PTHR28008">
    <property type="entry name" value="DOMAIN PROTEIN, PUTATIVE (AFU_ORTHOLOGUE AFUA_3G10980)-RELATED"/>
    <property type="match status" value="1"/>
</dbReference>
<dbReference type="InterPro" id="IPR006976">
    <property type="entry name" value="VanZ-like"/>
</dbReference>
<organism evidence="3 4">
    <name type="scientific">Nocardioides luti</name>
    <dbReference type="NCBI Taxonomy" id="2761101"/>
    <lineage>
        <taxon>Bacteria</taxon>
        <taxon>Bacillati</taxon>
        <taxon>Actinomycetota</taxon>
        <taxon>Actinomycetes</taxon>
        <taxon>Propionibacteriales</taxon>
        <taxon>Nocardioidaceae</taxon>
        <taxon>Nocardioides</taxon>
    </lineage>
</organism>
<evidence type="ECO:0000256" key="1">
    <source>
        <dbReference type="SAM" id="Phobius"/>
    </source>
</evidence>
<name>A0A7X0VC01_9ACTN</name>
<accession>A0A7X0VC01</accession>
<dbReference type="PANTHER" id="PTHR28008:SF1">
    <property type="entry name" value="DOMAIN PROTEIN, PUTATIVE (AFU_ORTHOLOGUE AFUA_3G10980)-RELATED"/>
    <property type="match status" value="1"/>
</dbReference>
<dbReference type="AlphaFoldDB" id="A0A7X0VC01"/>
<feature type="transmembrane region" description="Helical" evidence="1">
    <location>
        <begin position="115"/>
        <end position="135"/>
    </location>
</feature>
<sequence>MAPVRLVSAALLVAYAVALAVVLMEYNPLVATDVVARFGYWLQGHGASAAMTEPARVEFLLNAAMFAPVAFLAALALPRQHWATWVVWGFVLSGAVELLQGVLLPPRSAQFEDVVANTLGALVGAVASLPVARVMTKR</sequence>
<reference evidence="3 4" key="1">
    <citation type="submission" date="2020-08" db="EMBL/GenBank/DDBJ databases">
        <authorList>
            <person name="Seo M.-J."/>
        </authorList>
    </citation>
    <scope>NUCLEOTIDE SEQUENCE [LARGE SCALE GENOMIC DNA]</scope>
    <source>
        <strain evidence="3 4">KIGAM211</strain>
    </source>
</reference>
<dbReference type="Pfam" id="PF04892">
    <property type="entry name" value="VanZ"/>
    <property type="match status" value="1"/>
</dbReference>
<keyword evidence="1" id="KW-1133">Transmembrane helix</keyword>
<evidence type="ECO:0000313" key="3">
    <source>
        <dbReference type="EMBL" id="MBB6628482.1"/>
    </source>
</evidence>
<gene>
    <name evidence="3" type="ORF">H5V45_14250</name>
</gene>
<proteinExistence type="predicted"/>
<comment type="caution">
    <text evidence="3">The sequence shown here is derived from an EMBL/GenBank/DDBJ whole genome shotgun (WGS) entry which is preliminary data.</text>
</comment>
<dbReference type="EMBL" id="JACKXE010000001">
    <property type="protein sequence ID" value="MBB6628482.1"/>
    <property type="molecule type" value="Genomic_DNA"/>
</dbReference>
<feature type="domain" description="VanZ-like" evidence="2">
    <location>
        <begin position="52"/>
        <end position="127"/>
    </location>
</feature>
<keyword evidence="1" id="KW-0812">Transmembrane</keyword>
<dbReference type="Proteomes" id="UP000523955">
    <property type="component" value="Unassembled WGS sequence"/>
</dbReference>